<reference evidence="1" key="1">
    <citation type="submission" date="2020-05" db="EMBL/GenBank/DDBJ databases">
        <authorList>
            <person name="Chiriac C."/>
            <person name="Salcher M."/>
            <person name="Ghai R."/>
            <person name="Kavagutti S V."/>
        </authorList>
    </citation>
    <scope>NUCLEOTIDE SEQUENCE</scope>
</reference>
<evidence type="ECO:0000313" key="1">
    <source>
        <dbReference type="EMBL" id="CAB4192317.1"/>
    </source>
</evidence>
<sequence length="106" mass="11822">MEPRQGGQAVVSDVGRFEHLRSFTALAGEVYQINERIITGDYTRASFAVPHVERLICDYSEMMFKDGADQISVKPYIGAGDCIGLTFSYRIGEVTLEGSFVPRRAR</sequence>
<proteinExistence type="predicted"/>
<accession>A0A6J5RD59</accession>
<dbReference type="EMBL" id="LR797187">
    <property type="protein sequence ID" value="CAB4192317.1"/>
    <property type="molecule type" value="Genomic_DNA"/>
</dbReference>
<name>A0A6J5RD59_9CAUD</name>
<gene>
    <name evidence="1" type="ORF">UFOVP1233_27</name>
</gene>
<protein>
    <submittedName>
        <fullName evidence="1">Uncharacterized protein</fullName>
    </submittedName>
</protein>
<organism evidence="1">
    <name type="scientific">uncultured Caudovirales phage</name>
    <dbReference type="NCBI Taxonomy" id="2100421"/>
    <lineage>
        <taxon>Viruses</taxon>
        <taxon>Duplodnaviria</taxon>
        <taxon>Heunggongvirae</taxon>
        <taxon>Uroviricota</taxon>
        <taxon>Caudoviricetes</taxon>
        <taxon>Peduoviridae</taxon>
        <taxon>Maltschvirus</taxon>
        <taxon>Maltschvirus maltsch</taxon>
    </lineage>
</organism>